<feature type="non-terminal residue" evidence="2">
    <location>
        <position position="1"/>
    </location>
</feature>
<organism evidence="2 3">
    <name type="scientific">Candidatus Magnetoglobus multicellularis str. Araruama</name>
    <dbReference type="NCBI Taxonomy" id="890399"/>
    <lineage>
        <taxon>Bacteria</taxon>
        <taxon>Pseudomonadati</taxon>
        <taxon>Thermodesulfobacteriota</taxon>
        <taxon>Desulfobacteria</taxon>
        <taxon>Desulfobacterales</taxon>
        <taxon>Desulfobacteraceae</taxon>
        <taxon>Candidatus Magnetoglobus</taxon>
    </lineage>
</organism>
<feature type="domain" description="PEGA" evidence="1">
    <location>
        <begin position="1"/>
        <end position="59"/>
    </location>
</feature>
<gene>
    <name evidence="2" type="ORF">OMM_12926</name>
</gene>
<evidence type="ECO:0000313" key="3">
    <source>
        <dbReference type="Proteomes" id="UP000189670"/>
    </source>
</evidence>
<sequence length="117" mass="13204">VYINGKIIGQTSFNRNIITVDGLPQGMHTLRINAPGFSEFQQFIQLSSNSHQTIQVRLNEPLKISFWQEDAETGTIIGNNGTVFTGHNYRFCFESNQNCFVYIFNKGASGKNFSFNS</sequence>
<name>A0A1V1NUR3_9BACT</name>
<comment type="caution">
    <text evidence="2">The sequence shown here is derived from an EMBL/GenBank/DDBJ whole genome shotgun (WGS) entry which is preliminary data.</text>
</comment>
<protein>
    <recommendedName>
        <fullName evidence="1">PEGA domain-containing protein</fullName>
    </recommendedName>
</protein>
<dbReference type="InterPro" id="IPR013229">
    <property type="entry name" value="PEGA"/>
</dbReference>
<proteinExistence type="predicted"/>
<accession>A0A1V1NUR3</accession>
<dbReference type="EMBL" id="ATBP01002058">
    <property type="protein sequence ID" value="ETR66332.1"/>
    <property type="molecule type" value="Genomic_DNA"/>
</dbReference>
<dbReference type="Pfam" id="PF08308">
    <property type="entry name" value="PEGA"/>
    <property type="match status" value="1"/>
</dbReference>
<dbReference type="AlphaFoldDB" id="A0A1V1NUR3"/>
<evidence type="ECO:0000259" key="1">
    <source>
        <dbReference type="Pfam" id="PF08308"/>
    </source>
</evidence>
<reference evidence="3" key="1">
    <citation type="submission" date="2012-11" db="EMBL/GenBank/DDBJ databases">
        <authorList>
            <person name="Lucero-Rivera Y.E."/>
            <person name="Tovar-Ramirez D."/>
        </authorList>
    </citation>
    <scope>NUCLEOTIDE SEQUENCE [LARGE SCALE GENOMIC DNA]</scope>
    <source>
        <strain evidence="3">Araruama</strain>
    </source>
</reference>
<evidence type="ECO:0000313" key="2">
    <source>
        <dbReference type="EMBL" id="ETR66332.1"/>
    </source>
</evidence>
<dbReference type="Proteomes" id="UP000189670">
    <property type="component" value="Unassembled WGS sequence"/>
</dbReference>